<reference evidence="17" key="2">
    <citation type="submission" date="2015-06" db="UniProtKB">
        <authorList>
            <consortium name="EnsemblPlants"/>
        </authorList>
    </citation>
    <scope>IDENTIFICATION</scope>
</reference>
<dbReference type="GO" id="GO:0016126">
    <property type="term" value="P:sterol biosynthetic process"/>
    <property type="evidence" value="ECO:0007669"/>
    <property type="project" value="UniProtKB-KW"/>
</dbReference>
<evidence type="ECO:0000256" key="5">
    <source>
        <dbReference type="ARBA" id="ARBA00022955"/>
    </source>
</evidence>
<evidence type="ECO:0000256" key="2">
    <source>
        <dbReference type="ARBA" id="ARBA00008337"/>
    </source>
</evidence>
<dbReference type="GO" id="GO:0005783">
    <property type="term" value="C:endoplasmic reticulum"/>
    <property type="evidence" value="ECO:0007669"/>
    <property type="project" value="TreeGrafter"/>
</dbReference>
<dbReference type="Gramene" id="ORUFI01G00230.3">
    <property type="protein sequence ID" value="ORUFI01G00230.3"/>
    <property type="gene ID" value="ORUFI01G00230"/>
</dbReference>
<dbReference type="InterPro" id="IPR033118">
    <property type="entry name" value="EXPERA"/>
</dbReference>
<dbReference type="GO" id="GO:0047750">
    <property type="term" value="F:cholestenol delta-isomerase activity"/>
    <property type="evidence" value="ECO:0007669"/>
    <property type="project" value="InterPro"/>
</dbReference>
<keyword evidence="9 13" id="KW-0472">Membrane</keyword>
<keyword evidence="11" id="KW-0753">Steroid metabolism</keyword>
<feature type="transmembrane region" description="Helical" evidence="15">
    <location>
        <begin position="231"/>
        <end position="251"/>
    </location>
</feature>
<comment type="subcellular location">
    <subcellularLocation>
        <location evidence="1">Membrane</location>
        <topology evidence="1">Multi-pass membrane protein</topology>
    </subcellularLocation>
</comment>
<comment type="similarity">
    <text evidence="2">Belongs to the EBP family.</text>
</comment>
<feature type="transmembrane region" description="Helical" evidence="15">
    <location>
        <begin position="197"/>
        <end position="219"/>
    </location>
</feature>
<evidence type="ECO:0000256" key="6">
    <source>
        <dbReference type="ARBA" id="ARBA00022989"/>
    </source>
</evidence>
<evidence type="ECO:0000256" key="12">
    <source>
        <dbReference type="ARBA" id="ARBA00023235"/>
    </source>
</evidence>
<feature type="compositionally biased region" description="Basic and acidic residues" evidence="14">
    <location>
        <begin position="34"/>
        <end position="48"/>
    </location>
</feature>
<dbReference type="EnsemblPlants" id="ORUFI01G00230.3">
    <property type="protein sequence ID" value="ORUFI01G00230.3"/>
    <property type="gene ID" value="ORUFI01G00230"/>
</dbReference>
<feature type="region of interest" description="Disordered" evidence="14">
    <location>
        <begin position="1"/>
        <end position="95"/>
    </location>
</feature>
<keyword evidence="7" id="KW-0756">Sterol biosynthesis</keyword>
<name>A0A0E0MQA1_ORYRU</name>
<keyword evidence="18" id="KW-1185">Reference proteome</keyword>
<evidence type="ECO:0000256" key="1">
    <source>
        <dbReference type="ARBA" id="ARBA00004141"/>
    </source>
</evidence>
<evidence type="ECO:0000259" key="16">
    <source>
        <dbReference type="PROSITE" id="PS51751"/>
    </source>
</evidence>
<organism evidence="17 18">
    <name type="scientific">Oryza rufipogon</name>
    <name type="common">Brownbeard rice</name>
    <name type="synonym">Asian wild rice</name>
    <dbReference type="NCBI Taxonomy" id="4529"/>
    <lineage>
        <taxon>Eukaryota</taxon>
        <taxon>Viridiplantae</taxon>
        <taxon>Streptophyta</taxon>
        <taxon>Embryophyta</taxon>
        <taxon>Tracheophyta</taxon>
        <taxon>Spermatophyta</taxon>
        <taxon>Magnoliopsida</taxon>
        <taxon>Liliopsida</taxon>
        <taxon>Poales</taxon>
        <taxon>Poaceae</taxon>
        <taxon>BOP clade</taxon>
        <taxon>Oryzoideae</taxon>
        <taxon>Oryzeae</taxon>
        <taxon>Oryzinae</taxon>
        <taxon>Oryza</taxon>
    </lineage>
</organism>
<evidence type="ECO:0000256" key="13">
    <source>
        <dbReference type="PROSITE-ProRule" id="PRU01087"/>
    </source>
</evidence>
<dbReference type="GO" id="GO:0000247">
    <property type="term" value="F:C-8 sterol isomerase activity"/>
    <property type="evidence" value="ECO:0007669"/>
    <property type="project" value="TreeGrafter"/>
</dbReference>
<keyword evidence="8" id="KW-0443">Lipid metabolism</keyword>
<dbReference type="PANTHER" id="PTHR14207">
    <property type="entry name" value="STEROL ISOMERASE"/>
    <property type="match status" value="1"/>
</dbReference>
<feature type="compositionally biased region" description="Gly residues" evidence="14">
    <location>
        <begin position="68"/>
        <end position="84"/>
    </location>
</feature>
<evidence type="ECO:0000256" key="10">
    <source>
        <dbReference type="ARBA" id="ARBA00023166"/>
    </source>
</evidence>
<dbReference type="GO" id="GO:0016020">
    <property type="term" value="C:membrane"/>
    <property type="evidence" value="ECO:0007669"/>
    <property type="project" value="UniProtKB-SubCell"/>
</dbReference>
<sequence length="269" mass="29174">MAAAARRGASIRPCNGMKVRAWRAETATAPDQAVVERRRGDSAERRDALAGAPPPPLPPERRGCSEQQGGGGMSAAGRRLGAGDGDGRMRGGGRRPPPLEFGCFAPSPLSSSGGVGPTELRRARGWTTRQRNTSLRFFGLRLNATSAHWKEYSKGDSRYVARDPATVTVEGITAVLEGPASLLAVYAIASGKSYSHILQFTVCLGQLYGCLVYFITAYLDGFNFWTSPFYFWAYFIGANSSWVVIPTMIAIRSWKKICAAFQVEKVKTK</sequence>
<dbReference type="Pfam" id="PF05241">
    <property type="entry name" value="EBP"/>
    <property type="match status" value="1"/>
</dbReference>
<keyword evidence="12" id="KW-0413">Isomerase</keyword>
<dbReference type="GO" id="GO:0004769">
    <property type="term" value="F:steroid Delta-isomerase activity"/>
    <property type="evidence" value="ECO:0007669"/>
    <property type="project" value="TreeGrafter"/>
</dbReference>
<dbReference type="AlphaFoldDB" id="A0A0E0MQA1"/>
<dbReference type="PROSITE" id="PS51751">
    <property type="entry name" value="EXPERA"/>
    <property type="match status" value="1"/>
</dbReference>
<evidence type="ECO:0000256" key="7">
    <source>
        <dbReference type="ARBA" id="ARBA00023011"/>
    </source>
</evidence>
<keyword evidence="10" id="KW-1207">Sterol metabolism</keyword>
<evidence type="ECO:0000313" key="17">
    <source>
        <dbReference type="EnsemblPlants" id="ORUFI01G00230.3"/>
    </source>
</evidence>
<accession>A0A0E0MQA1</accession>
<keyword evidence="3" id="KW-0444">Lipid biosynthesis</keyword>
<evidence type="ECO:0000256" key="15">
    <source>
        <dbReference type="SAM" id="Phobius"/>
    </source>
</evidence>
<dbReference type="InterPro" id="IPR007905">
    <property type="entry name" value="EBP"/>
</dbReference>
<evidence type="ECO:0000256" key="4">
    <source>
        <dbReference type="ARBA" id="ARBA00022692"/>
    </source>
</evidence>
<protein>
    <recommendedName>
        <fullName evidence="16">EXPERA domain-containing protein</fullName>
    </recommendedName>
</protein>
<keyword evidence="6 13" id="KW-1133">Transmembrane helix</keyword>
<proteinExistence type="inferred from homology"/>
<evidence type="ECO:0000313" key="18">
    <source>
        <dbReference type="Proteomes" id="UP000008022"/>
    </source>
</evidence>
<feature type="domain" description="EXPERA" evidence="16">
    <location>
        <begin position="119"/>
        <end position="250"/>
    </location>
</feature>
<evidence type="ECO:0000256" key="14">
    <source>
        <dbReference type="SAM" id="MobiDB-lite"/>
    </source>
</evidence>
<evidence type="ECO:0000256" key="11">
    <source>
        <dbReference type="ARBA" id="ARBA00023221"/>
    </source>
</evidence>
<keyword evidence="5" id="KW-0752">Steroid biosynthesis</keyword>
<evidence type="ECO:0000256" key="3">
    <source>
        <dbReference type="ARBA" id="ARBA00022516"/>
    </source>
</evidence>
<dbReference type="HOGENOM" id="CLU_1035814_0_0_1"/>
<evidence type="ECO:0000256" key="8">
    <source>
        <dbReference type="ARBA" id="ARBA00023098"/>
    </source>
</evidence>
<reference evidence="18" key="1">
    <citation type="submission" date="2013-06" db="EMBL/GenBank/DDBJ databases">
        <authorList>
            <person name="Zhao Q."/>
        </authorList>
    </citation>
    <scope>NUCLEOTIDE SEQUENCE</scope>
    <source>
        <strain evidence="18">cv. W1943</strain>
    </source>
</reference>
<dbReference type="Proteomes" id="UP000008022">
    <property type="component" value="Unassembled WGS sequence"/>
</dbReference>
<evidence type="ECO:0000256" key="9">
    <source>
        <dbReference type="ARBA" id="ARBA00023136"/>
    </source>
</evidence>
<keyword evidence="4 13" id="KW-0812">Transmembrane</keyword>
<dbReference type="PANTHER" id="PTHR14207:SF0">
    <property type="entry name" value="3-BETA-HYDROXYSTEROID-DELTA(8),DELTA(7)-ISOMERASE"/>
    <property type="match status" value="1"/>
</dbReference>